<evidence type="ECO:0000313" key="10">
    <source>
        <dbReference type="Proteomes" id="UP000199473"/>
    </source>
</evidence>
<name>A0A1I4EUN3_9PROT</name>
<dbReference type="PANTHER" id="PTHR30465">
    <property type="entry name" value="INNER MEMBRANE ABC TRANSPORTER"/>
    <property type="match status" value="1"/>
</dbReference>
<keyword evidence="5 7" id="KW-1133">Transmembrane helix</keyword>
<dbReference type="CDD" id="cd06261">
    <property type="entry name" value="TM_PBP2"/>
    <property type="match status" value="1"/>
</dbReference>
<dbReference type="OrthoDB" id="7834831at2"/>
<dbReference type="SUPFAM" id="SSF161098">
    <property type="entry name" value="MetI-like"/>
    <property type="match status" value="1"/>
</dbReference>
<feature type="transmembrane region" description="Helical" evidence="7">
    <location>
        <begin position="138"/>
        <end position="163"/>
    </location>
</feature>
<dbReference type="InterPro" id="IPR045621">
    <property type="entry name" value="BPD_transp_1_N"/>
</dbReference>
<evidence type="ECO:0000313" key="9">
    <source>
        <dbReference type="EMBL" id="SFL08236.1"/>
    </source>
</evidence>
<evidence type="ECO:0000256" key="5">
    <source>
        <dbReference type="ARBA" id="ARBA00022989"/>
    </source>
</evidence>
<dbReference type="PANTHER" id="PTHR30465:SF43">
    <property type="entry name" value="OLIGOPEPTIDE ABC TRANSPORTER, PERMEASE PROTEIN"/>
    <property type="match status" value="1"/>
</dbReference>
<keyword evidence="6 7" id="KW-0472">Membrane</keyword>
<dbReference type="RefSeq" id="WP_092963055.1">
    <property type="nucleotide sequence ID" value="NZ_FOSQ01000018.1"/>
</dbReference>
<evidence type="ECO:0000256" key="4">
    <source>
        <dbReference type="ARBA" id="ARBA00022692"/>
    </source>
</evidence>
<dbReference type="InterPro" id="IPR000515">
    <property type="entry name" value="MetI-like"/>
</dbReference>
<dbReference type="Pfam" id="PF00528">
    <property type="entry name" value="BPD_transp_1"/>
    <property type="match status" value="1"/>
</dbReference>
<dbReference type="InterPro" id="IPR035906">
    <property type="entry name" value="MetI-like_sf"/>
</dbReference>
<dbReference type="GO" id="GO:0005886">
    <property type="term" value="C:plasma membrane"/>
    <property type="evidence" value="ECO:0007669"/>
    <property type="project" value="UniProtKB-SubCell"/>
</dbReference>
<sequence>MLAYIFRRLVWMVPSLVAVSFLAFFLIQLPPGDYVTTYVATLAASNEIVDQRTAQELRERFGLEQPFIVQYWKWITGILLRGDFGLSFEWQQPVSGLIWERMGLTLLLTSSTLAMTWAIALPIGVLSAVRQYSVVDYFFTFIAFLGLAIPGFLLALVLMYVAVVHFGQDVGGLFSEEYQTAPWSFDKFVDLLAHLWVPVVILAVNGTAGLVRVMRANMLDELHRPYVTTARAKGLSEIRLLIKYPVRLAINPLISTIGWMLPQLISGATIVAVVMSLPIAGPLLLQALLSQDMYLAGAFLLLMCTLTLVGMLLSDILLALVDPRIRYD</sequence>
<evidence type="ECO:0000256" key="7">
    <source>
        <dbReference type="RuleBase" id="RU363032"/>
    </source>
</evidence>
<feature type="domain" description="ABC transmembrane type-1" evidence="8">
    <location>
        <begin position="102"/>
        <end position="312"/>
    </location>
</feature>
<protein>
    <submittedName>
        <fullName evidence="9">Peptide/nickel transport system permease protein</fullName>
    </submittedName>
</protein>
<keyword evidence="4 7" id="KW-0812">Transmembrane</keyword>
<dbReference type="EMBL" id="FOSQ01000018">
    <property type="protein sequence ID" value="SFL08236.1"/>
    <property type="molecule type" value="Genomic_DNA"/>
</dbReference>
<gene>
    <name evidence="9" type="ORF">SAMN02745775_11844</name>
</gene>
<dbReference type="Proteomes" id="UP000199473">
    <property type="component" value="Unassembled WGS sequence"/>
</dbReference>
<feature type="transmembrane region" description="Helical" evidence="7">
    <location>
        <begin position="104"/>
        <end position="126"/>
    </location>
</feature>
<dbReference type="PROSITE" id="PS50928">
    <property type="entry name" value="ABC_TM1"/>
    <property type="match status" value="1"/>
</dbReference>
<reference evidence="9 10" key="1">
    <citation type="submission" date="2016-10" db="EMBL/GenBank/DDBJ databases">
        <authorList>
            <person name="de Groot N.N."/>
        </authorList>
    </citation>
    <scope>NUCLEOTIDE SEQUENCE [LARGE SCALE GENOMIC DNA]</scope>
    <source>
        <strain evidence="9 10">DSM 19981</strain>
    </source>
</reference>
<feature type="transmembrane region" description="Helical" evidence="7">
    <location>
        <begin position="9"/>
        <end position="29"/>
    </location>
</feature>
<feature type="transmembrane region" description="Helical" evidence="7">
    <location>
        <begin position="294"/>
        <end position="321"/>
    </location>
</feature>
<dbReference type="GO" id="GO:0055085">
    <property type="term" value="P:transmembrane transport"/>
    <property type="evidence" value="ECO:0007669"/>
    <property type="project" value="InterPro"/>
</dbReference>
<keyword evidence="3" id="KW-1003">Cell membrane</keyword>
<keyword evidence="2 7" id="KW-0813">Transport</keyword>
<evidence type="ECO:0000256" key="3">
    <source>
        <dbReference type="ARBA" id="ARBA00022475"/>
    </source>
</evidence>
<keyword evidence="10" id="KW-1185">Reference proteome</keyword>
<feature type="transmembrane region" description="Helical" evidence="7">
    <location>
        <begin position="264"/>
        <end position="288"/>
    </location>
</feature>
<evidence type="ECO:0000256" key="2">
    <source>
        <dbReference type="ARBA" id="ARBA00022448"/>
    </source>
</evidence>
<feature type="transmembrane region" description="Helical" evidence="7">
    <location>
        <begin position="193"/>
        <end position="214"/>
    </location>
</feature>
<dbReference type="Pfam" id="PF19300">
    <property type="entry name" value="BPD_transp_1_N"/>
    <property type="match status" value="1"/>
</dbReference>
<comment type="subcellular location">
    <subcellularLocation>
        <location evidence="1 7">Cell membrane</location>
        <topology evidence="1 7">Multi-pass membrane protein</topology>
    </subcellularLocation>
</comment>
<organism evidence="9 10">
    <name type="scientific">Falsiroseomonas stagni DSM 19981</name>
    <dbReference type="NCBI Taxonomy" id="1123062"/>
    <lineage>
        <taxon>Bacteria</taxon>
        <taxon>Pseudomonadati</taxon>
        <taxon>Pseudomonadota</taxon>
        <taxon>Alphaproteobacteria</taxon>
        <taxon>Acetobacterales</taxon>
        <taxon>Roseomonadaceae</taxon>
        <taxon>Falsiroseomonas</taxon>
    </lineage>
</organism>
<dbReference type="AlphaFoldDB" id="A0A1I4EUN3"/>
<comment type="similarity">
    <text evidence="7">Belongs to the binding-protein-dependent transport system permease family.</text>
</comment>
<evidence type="ECO:0000259" key="8">
    <source>
        <dbReference type="PROSITE" id="PS50928"/>
    </source>
</evidence>
<evidence type="ECO:0000256" key="6">
    <source>
        <dbReference type="ARBA" id="ARBA00023136"/>
    </source>
</evidence>
<accession>A0A1I4EUN3</accession>
<proteinExistence type="inferred from homology"/>
<dbReference type="Gene3D" id="1.10.3720.10">
    <property type="entry name" value="MetI-like"/>
    <property type="match status" value="1"/>
</dbReference>
<dbReference type="STRING" id="1123062.SAMN02745775_11844"/>
<evidence type="ECO:0000256" key="1">
    <source>
        <dbReference type="ARBA" id="ARBA00004651"/>
    </source>
</evidence>